<organism evidence="3 4">
    <name type="scientific">Aulographum hederae CBS 113979</name>
    <dbReference type="NCBI Taxonomy" id="1176131"/>
    <lineage>
        <taxon>Eukaryota</taxon>
        <taxon>Fungi</taxon>
        <taxon>Dikarya</taxon>
        <taxon>Ascomycota</taxon>
        <taxon>Pezizomycotina</taxon>
        <taxon>Dothideomycetes</taxon>
        <taxon>Pleosporomycetidae</taxon>
        <taxon>Aulographales</taxon>
        <taxon>Aulographaceae</taxon>
    </lineage>
</organism>
<dbReference type="GO" id="GO:0005783">
    <property type="term" value="C:endoplasmic reticulum"/>
    <property type="evidence" value="ECO:0007669"/>
    <property type="project" value="TreeGrafter"/>
</dbReference>
<dbReference type="PANTHER" id="PTHR13315:SF1">
    <property type="entry name" value="PROTEIN TED1"/>
    <property type="match status" value="1"/>
</dbReference>
<dbReference type="AlphaFoldDB" id="A0A6G1GLG9"/>
<proteinExistence type="predicted"/>
<dbReference type="PANTHER" id="PTHR13315">
    <property type="entry name" value="METALLO PHOSPHOESTERASE RELATED"/>
    <property type="match status" value="1"/>
</dbReference>
<accession>A0A6G1GLG9</accession>
<dbReference type="SUPFAM" id="SSF56300">
    <property type="entry name" value="Metallo-dependent phosphatases"/>
    <property type="match status" value="1"/>
</dbReference>
<keyword evidence="1 2" id="KW-0472">Membrane</keyword>
<reference evidence="3" key="1">
    <citation type="journal article" date="2020" name="Stud. Mycol.">
        <title>101 Dothideomycetes genomes: a test case for predicting lifestyles and emergence of pathogens.</title>
        <authorList>
            <person name="Haridas S."/>
            <person name="Albert R."/>
            <person name="Binder M."/>
            <person name="Bloem J."/>
            <person name="Labutti K."/>
            <person name="Salamov A."/>
            <person name="Andreopoulos B."/>
            <person name="Baker S."/>
            <person name="Barry K."/>
            <person name="Bills G."/>
            <person name="Bluhm B."/>
            <person name="Cannon C."/>
            <person name="Castanera R."/>
            <person name="Culley D."/>
            <person name="Daum C."/>
            <person name="Ezra D."/>
            <person name="Gonzalez J."/>
            <person name="Henrissat B."/>
            <person name="Kuo A."/>
            <person name="Liang C."/>
            <person name="Lipzen A."/>
            <person name="Lutzoni F."/>
            <person name="Magnuson J."/>
            <person name="Mondo S."/>
            <person name="Nolan M."/>
            <person name="Ohm R."/>
            <person name="Pangilinan J."/>
            <person name="Park H.-J."/>
            <person name="Ramirez L."/>
            <person name="Alfaro M."/>
            <person name="Sun H."/>
            <person name="Tritt A."/>
            <person name="Yoshinaga Y."/>
            <person name="Zwiers L.-H."/>
            <person name="Turgeon B."/>
            <person name="Goodwin S."/>
            <person name="Spatafora J."/>
            <person name="Crous P."/>
            <person name="Grigoriev I."/>
        </authorList>
    </citation>
    <scope>NUCLEOTIDE SEQUENCE</scope>
    <source>
        <strain evidence="3">CBS 113979</strain>
    </source>
</reference>
<dbReference type="OrthoDB" id="9984693at2759"/>
<dbReference type="Proteomes" id="UP000800041">
    <property type="component" value="Unassembled WGS sequence"/>
</dbReference>
<dbReference type="GO" id="GO:0016020">
    <property type="term" value="C:membrane"/>
    <property type="evidence" value="ECO:0007669"/>
    <property type="project" value="GOC"/>
</dbReference>
<evidence type="ECO:0008006" key="5">
    <source>
        <dbReference type="Google" id="ProtNLM"/>
    </source>
</evidence>
<keyword evidence="2" id="KW-1133">Transmembrane helix</keyword>
<feature type="transmembrane region" description="Helical" evidence="2">
    <location>
        <begin position="507"/>
        <end position="531"/>
    </location>
</feature>
<dbReference type="EMBL" id="ML977195">
    <property type="protein sequence ID" value="KAF1981660.1"/>
    <property type="molecule type" value="Genomic_DNA"/>
</dbReference>
<evidence type="ECO:0000256" key="2">
    <source>
        <dbReference type="SAM" id="Phobius"/>
    </source>
</evidence>
<evidence type="ECO:0000256" key="1">
    <source>
        <dbReference type="ARBA" id="ARBA00023136"/>
    </source>
</evidence>
<protein>
    <recommendedName>
        <fullName evidence="5">Calcineurin-like phosphoesterase domain-containing protein</fullName>
    </recommendedName>
</protein>
<keyword evidence="2" id="KW-0812">Transmembrane</keyword>
<dbReference type="InterPro" id="IPR033308">
    <property type="entry name" value="PGAP5/Cdc1/Ted1"/>
</dbReference>
<sequence length="576" mass="63863">MLPSLLLFRFFRFLLPPCLLSLVYLYLYPVFHSCGFPSPSSQHASPASCAFDGAGAPLHTSTLPKVAPFRLLTLGDPQLEGDSSLPDTKHAKFPSLGHIWQDVQAGAYRRAWEDSKENTALFFTKGIPSVLESYRKRIDLFGNDFYLAHIYRSVHWYSNPTHVTILGDLLGSQWITNEEFARRSDRFWSRVVVGGEKVPEAIMNSSTSEILGVEKSWKNRIINIAGNHDVGYAGDMDDDRVARFETAFGKANWDIKFTLPIANETATEQEGHEDIQPVAPPTLRLVNLNSLNLDTPAFSTDLQLKTYTFLNDIITSAQDVEDRTQAIVLLTHIPLHKENGTCADGPFFDFFPSWTGLNVLAGGVKEQNHISSDVSSSGILQGIFGLSGNPAAPGGGRGRNGIILTGHDHVGCDVYHHIKIPTISEMEIGQENEEQTQPSWNATRWGAASSLVDDPNVNGVREVTVRSMMGDFEGNAAFVSGWFDETIGEKGEWRFEVNTCALGVQHIWWAVHIGVLLVVAVLIASIVTFILEERYVQNRRIGKAVDISPSKEKVRANSEVKKGVDKRDKEVVARRT</sequence>
<gene>
    <name evidence="3" type="ORF">K402DRAFT_398305</name>
</gene>
<evidence type="ECO:0000313" key="4">
    <source>
        <dbReference type="Proteomes" id="UP000800041"/>
    </source>
</evidence>
<dbReference type="InterPro" id="IPR029052">
    <property type="entry name" value="Metallo-depent_PP-like"/>
</dbReference>
<dbReference type="GO" id="GO:0006506">
    <property type="term" value="P:GPI anchor biosynthetic process"/>
    <property type="evidence" value="ECO:0007669"/>
    <property type="project" value="InterPro"/>
</dbReference>
<evidence type="ECO:0000313" key="3">
    <source>
        <dbReference type="EMBL" id="KAF1981660.1"/>
    </source>
</evidence>
<name>A0A6G1GLG9_9PEZI</name>
<keyword evidence="4" id="KW-1185">Reference proteome</keyword>